<name>A0A4Q2IW49_9SPHN</name>
<dbReference type="EMBL" id="SDPT01000001">
    <property type="protein sequence ID" value="RXZ34815.1"/>
    <property type="molecule type" value="Genomic_DNA"/>
</dbReference>
<dbReference type="Proteomes" id="UP000292347">
    <property type="component" value="Unassembled WGS sequence"/>
</dbReference>
<protein>
    <submittedName>
        <fullName evidence="1">Uncharacterized protein</fullName>
    </submittedName>
</protein>
<reference evidence="1 2" key="1">
    <citation type="submission" date="2019-01" db="EMBL/GenBank/DDBJ databases">
        <title>Sphingomonas mucosissima sp. nov. and Sphingomonas desiccabilis sp. nov., from biological soil crusts in the Colorado Plateau, USA.</title>
        <authorList>
            <person name="Zhu D."/>
        </authorList>
    </citation>
    <scope>NUCLEOTIDE SEQUENCE [LARGE SCALE GENOMIC DNA]</scope>
    <source>
        <strain evidence="1 2">CP1D</strain>
    </source>
</reference>
<sequence>MLLNNQRGPKVTYEVRYQGGRKTFDRLEGNDPDVFARAFAAQQRAKDKGWAEIARVSTEIIERKR</sequence>
<accession>A0A4Q2IW49</accession>
<dbReference type="RefSeq" id="WP_129340597.1">
    <property type="nucleotide sequence ID" value="NZ_JACIDD010000001.1"/>
</dbReference>
<organism evidence="1 2">
    <name type="scientific">Sphingomonas desiccabilis</name>
    <dbReference type="NCBI Taxonomy" id="429134"/>
    <lineage>
        <taxon>Bacteria</taxon>
        <taxon>Pseudomonadati</taxon>
        <taxon>Pseudomonadota</taxon>
        <taxon>Alphaproteobacteria</taxon>
        <taxon>Sphingomonadales</taxon>
        <taxon>Sphingomonadaceae</taxon>
        <taxon>Sphingomonas</taxon>
    </lineage>
</organism>
<keyword evidence="2" id="KW-1185">Reference proteome</keyword>
<evidence type="ECO:0000313" key="2">
    <source>
        <dbReference type="Proteomes" id="UP000292347"/>
    </source>
</evidence>
<dbReference type="AlphaFoldDB" id="A0A4Q2IW49"/>
<dbReference type="OrthoDB" id="9897769at2"/>
<gene>
    <name evidence="1" type="ORF">EO081_03920</name>
</gene>
<comment type="caution">
    <text evidence="1">The sequence shown here is derived from an EMBL/GenBank/DDBJ whole genome shotgun (WGS) entry which is preliminary data.</text>
</comment>
<evidence type="ECO:0000313" key="1">
    <source>
        <dbReference type="EMBL" id="RXZ34815.1"/>
    </source>
</evidence>
<proteinExistence type="predicted"/>